<feature type="domain" description="MATH" evidence="2">
    <location>
        <begin position="13"/>
        <end position="80"/>
    </location>
</feature>
<comment type="caution">
    <text evidence="3">The sequence shown here is derived from an EMBL/GenBank/DDBJ whole genome shotgun (WGS) entry which is preliminary data.</text>
</comment>
<dbReference type="CDD" id="cd00121">
    <property type="entry name" value="MATH"/>
    <property type="match status" value="1"/>
</dbReference>
<evidence type="ECO:0000256" key="1">
    <source>
        <dbReference type="ARBA" id="ARBA00023054"/>
    </source>
</evidence>
<dbReference type="Pfam" id="PF22486">
    <property type="entry name" value="MATH_2"/>
    <property type="match status" value="1"/>
</dbReference>
<evidence type="ECO:0000313" key="4">
    <source>
        <dbReference type="Proteomes" id="UP001454036"/>
    </source>
</evidence>
<organism evidence="3 4">
    <name type="scientific">Lithospermum erythrorhizon</name>
    <name type="common">Purple gromwell</name>
    <name type="synonym">Lithospermum officinale var. erythrorhizon</name>
    <dbReference type="NCBI Taxonomy" id="34254"/>
    <lineage>
        <taxon>Eukaryota</taxon>
        <taxon>Viridiplantae</taxon>
        <taxon>Streptophyta</taxon>
        <taxon>Embryophyta</taxon>
        <taxon>Tracheophyta</taxon>
        <taxon>Spermatophyta</taxon>
        <taxon>Magnoliopsida</taxon>
        <taxon>eudicotyledons</taxon>
        <taxon>Gunneridae</taxon>
        <taxon>Pentapetalae</taxon>
        <taxon>asterids</taxon>
        <taxon>lamiids</taxon>
        <taxon>Boraginales</taxon>
        <taxon>Boraginaceae</taxon>
        <taxon>Boraginoideae</taxon>
        <taxon>Lithospermeae</taxon>
        <taxon>Lithospermum</taxon>
    </lineage>
</organism>
<dbReference type="EMBL" id="BAABME010006842">
    <property type="protein sequence ID" value="GAA0169423.1"/>
    <property type="molecule type" value="Genomic_DNA"/>
</dbReference>
<name>A0AAV3R2B6_LITER</name>
<reference evidence="3 4" key="1">
    <citation type="submission" date="2024-01" db="EMBL/GenBank/DDBJ databases">
        <title>The complete chloroplast genome sequence of Lithospermum erythrorhizon: insights into the phylogenetic relationship among Boraginaceae species and the maternal lineages of purple gromwells.</title>
        <authorList>
            <person name="Okada T."/>
            <person name="Watanabe K."/>
        </authorList>
    </citation>
    <scope>NUCLEOTIDE SEQUENCE [LARGE SCALE GENOMIC DNA]</scope>
</reference>
<dbReference type="Gene3D" id="2.60.210.10">
    <property type="entry name" value="Apoptosis, Tumor Necrosis Factor Receptor Associated Protein 2, Chain A"/>
    <property type="match status" value="1"/>
</dbReference>
<dbReference type="InterPro" id="IPR008974">
    <property type="entry name" value="TRAF-like"/>
</dbReference>
<sequence>MVANSMQATVEKTDSFKWTIEGFSKLTETKYSEIFYMGGIAWRLLIFLKENKNVDYLSIYLDVMDLETRSQQGWSIESSL</sequence>
<dbReference type="SUPFAM" id="SSF49599">
    <property type="entry name" value="TRAF domain-like"/>
    <property type="match status" value="1"/>
</dbReference>
<evidence type="ECO:0000259" key="2">
    <source>
        <dbReference type="PROSITE" id="PS50144"/>
    </source>
</evidence>
<dbReference type="PROSITE" id="PS50144">
    <property type="entry name" value="MATH"/>
    <property type="match status" value="1"/>
</dbReference>
<accession>A0AAV3R2B6</accession>
<keyword evidence="1" id="KW-0175">Coiled coil</keyword>
<dbReference type="PANTHER" id="PTHR46236:SF35">
    <property type="entry name" value="MATH DOMAIN-CONTAINING PROTEIN"/>
    <property type="match status" value="1"/>
</dbReference>
<proteinExistence type="predicted"/>
<gene>
    <name evidence="3" type="ORF">LIER_23917</name>
</gene>
<dbReference type="AlphaFoldDB" id="A0AAV3R2B6"/>
<dbReference type="InterPro" id="IPR050804">
    <property type="entry name" value="MCC"/>
</dbReference>
<dbReference type="PANTHER" id="PTHR46236">
    <property type="entry name" value="TRAF-LIKE SUPERFAMILY PROTEIN"/>
    <property type="match status" value="1"/>
</dbReference>
<evidence type="ECO:0000313" key="3">
    <source>
        <dbReference type="EMBL" id="GAA0169423.1"/>
    </source>
</evidence>
<protein>
    <recommendedName>
        <fullName evidence="2">MATH domain-containing protein</fullName>
    </recommendedName>
</protein>
<keyword evidence="4" id="KW-1185">Reference proteome</keyword>
<dbReference type="InterPro" id="IPR002083">
    <property type="entry name" value="MATH/TRAF_dom"/>
</dbReference>
<dbReference type="Proteomes" id="UP001454036">
    <property type="component" value="Unassembled WGS sequence"/>
</dbReference>